<evidence type="ECO:0000313" key="1">
    <source>
        <dbReference type="EMBL" id="KAF5193429.1"/>
    </source>
</evidence>
<dbReference type="AlphaFoldDB" id="A0A7J6W7N3"/>
<organism evidence="1 2">
    <name type="scientific">Thalictrum thalictroides</name>
    <name type="common">Rue-anemone</name>
    <name type="synonym">Anemone thalictroides</name>
    <dbReference type="NCBI Taxonomy" id="46969"/>
    <lineage>
        <taxon>Eukaryota</taxon>
        <taxon>Viridiplantae</taxon>
        <taxon>Streptophyta</taxon>
        <taxon>Embryophyta</taxon>
        <taxon>Tracheophyta</taxon>
        <taxon>Spermatophyta</taxon>
        <taxon>Magnoliopsida</taxon>
        <taxon>Ranunculales</taxon>
        <taxon>Ranunculaceae</taxon>
        <taxon>Thalictroideae</taxon>
        <taxon>Thalictrum</taxon>
    </lineage>
</organism>
<name>A0A7J6W7N3_THATH</name>
<proteinExistence type="predicted"/>
<sequence>MPERPRISFEIDFPHPPNSLCIGIWECSQRYEALSVSATQEAKPIFYIQLIELSTFTLAGKIMGKHVEEPFSFPGMNTNAYGTNQNNVRDDIPRLPKNLLISTDFPGIQIPRTKHSLSDWIFFKI</sequence>
<keyword evidence="2" id="KW-1185">Reference proteome</keyword>
<reference evidence="1 2" key="1">
    <citation type="submission" date="2020-06" db="EMBL/GenBank/DDBJ databases">
        <title>Transcriptomic and genomic resources for Thalictrum thalictroides and T. hernandezii: Facilitating candidate gene discovery in an emerging model plant lineage.</title>
        <authorList>
            <person name="Arias T."/>
            <person name="Riano-Pachon D.M."/>
            <person name="Di Stilio V.S."/>
        </authorList>
    </citation>
    <scope>NUCLEOTIDE SEQUENCE [LARGE SCALE GENOMIC DNA]</scope>
    <source>
        <strain evidence="2">cv. WT478/WT964</strain>
        <tissue evidence="1">Leaves</tissue>
    </source>
</reference>
<accession>A0A7J6W7N3</accession>
<dbReference type="EMBL" id="JABWDY010020054">
    <property type="protein sequence ID" value="KAF5193429.1"/>
    <property type="molecule type" value="Genomic_DNA"/>
</dbReference>
<comment type="caution">
    <text evidence="1">The sequence shown here is derived from an EMBL/GenBank/DDBJ whole genome shotgun (WGS) entry which is preliminary data.</text>
</comment>
<evidence type="ECO:0000313" key="2">
    <source>
        <dbReference type="Proteomes" id="UP000554482"/>
    </source>
</evidence>
<protein>
    <submittedName>
        <fullName evidence="1">Uncharacterized protein</fullName>
    </submittedName>
</protein>
<gene>
    <name evidence="1" type="ORF">FRX31_016980</name>
</gene>
<dbReference type="Proteomes" id="UP000554482">
    <property type="component" value="Unassembled WGS sequence"/>
</dbReference>